<evidence type="ECO:0000256" key="2">
    <source>
        <dbReference type="RuleBase" id="RU003719"/>
    </source>
</evidence>
<name>A0ABT8AA51_9PROT</name>
<dbReference type="InterPro" id="IPR029753">
    <property type="entry name" value="D-isomer_DH_CS"/>
</dbReference>
<dbReference type="Pfam" id="PF02826">
    <property type="entry name" value="2-Hacid_dh_C"/>
    <property type="match status" value="1"/>
</dbReference>
<evidence type="ECO:0000256" key="1">
    <source>
        <dbReference type="ARBA" id="ARBA00023002"/>
    </source>
</evidence>
<dbReference type="InterPro" id="IPR006140">
    <property type="entry name" value="D-isomer_DH_NAD-bd"/>
</dbReference>
<proteinExistence type="inferred from homology"/>
<dbReference type="EMBL" id="JAUFPN010000178">
    <property type="protein sequence ID" value="MDN3566540.1"/>
    <property type="molecule type" value="Genomic_DNA"/>
</dbReference>
<comment type="caution">
    <text evidence="5">The sequence shown here is derived from an EMBL/GenBank/DDBJ whole genome shotgun (WGS) entry which is preliminary data.</text>
</comment>
<dbReference type="PROSITE" id="PS00670">
    <property type="entry name" value="D_2_HYDROXYACID_DH_2"/>
    <property type="match status" value="1"/>
</dbReference>
<dbReference type="Pfam" id="PF00389">
    <property type="entry name" value="2-Hacid_dh"/>
    <property type="match status" value="1"/>
</dbReference>
<dbReference type="SUPFAM" id="SSF51735">
    <property type="entry name" value="NAD(P)-binding Rossmann-fold domains"/>
    <property type="match status" value="1"/>
</dbReference>
<feature type="domain" description="D-isomer specific 2-hydroxyacid dehydrogenase catalytic" evidence="3">
    <location>
        <begin position="20"/>
        <end position="330"/>
    </location>
</feature>
<protein>
    <submittedName>
        <fullName evidence="5">Hydroxyacid dehydrogenase</fullName>
    </submittedName>
</protein>
<dbReference type="RefSeq" id="WP_290318467.1">
    <property type="nucleotide sequence ID" value="NZ_JAUFPN010000178.1"/>
</dbReference>
<sequence length="351" mass="37448">MSETRRFRVGYLSYVPHPSFLETAARHPEVEVVRIPLDQPEEGVLEGLQGVDAYYCMASRDELPRPFHVSAALLAKLPRLLMVGSTGAGYDPIDPVACTAAGVLLVNQAGGNAEGVAEHAVGMMLALLKRMPEAQAAMRAGKAKDRSALMGRELRGRTVGLVGIGNVGTRVAEIVRLAFSCPVLACDPYVDAATVAARGARKVEMPELLAESDVVSLHLPLAPDSRGLMNAESFARMRQGAIFVTTARGNIHEEPALQAALASGHLAAAGLDVWEQEPPPPSHPLLNMDNVIVTQHTAGVTHESRSNITRIAALAFVEAANGRLPPRVINPEVTPRFAARYEAAFGRKLAV</sequence>
<dbReference type="Gene3D" id="3.40.50.720">
    <property type="entry name" value="NAD(P)-binding Rossmann-like Domain"/>
    <property type="match status" value="2"/>
</dbReference>
<evidence type="ECO:0000259" key="4">
    <source>
        <dbReference type="Pfam" id="PF02826"/>
    </source>
</evidence>
<feature type="domain" description="D-isomer specific 2-hydroxyacid dehydrogenase NAD-binding" evidence="4">
    <location>
        <begin position="121"/>
        <end position="298"/>
    </location>
</feature>
<dbReference type="SUPFAM" id="SSF52283">
    <property type="entry name" value="Formate/glycerate dehydrogenase catalytic domain-like"/>
    <property type="match status" value="1"/>
</dbReference>
<dbReference type="PANTHER" id="PTHR42938:SF47">
    <property type="entry name" value="HYDROXYPYRUVATE REDUCTASE"/>
    <property type="match status" value="1"/>
</dbReference>
<accession>A0ABT8AA51</accession>
<evidence type="ECO:0000313" key="5">
    <source>
        <dbReference type="EMBL" id="MDN3566540.1"/>
    </source>
</evidence>
<gene>
    <name evidence="5" type="ORF">QWZ14_19380</name>
</gene>
<dbReference type="InterPro" id="IPR006139">
    <property type="entry name" value="D-isomer_2_OHA_DH_cat_dom"/>
</dbReference>
<keyword evidence="6" id="KW-1185">Reference proteome</keyword>
<dbReference type="Proteomes" id="UP001529369">
    <property type="component" value="Unassembled WGS sequence"/>
</dbReference>
<dbReference type="PANTHER" id="PTHR42938">
    <property type="entry name" value="FORMATE DEHYDROGENASE 1"/>
    <property type="match status" value="1"/>
</dbReference>
<reference evidence="6" key="1">
    <citation type="journal article" date="2019" name="Int. J. Syst. Evol. Microbiol.">
        <title>The Global Catalogue of Microorganisms (GCM) 10K type strain sequencing project: providing services to taxonomists for standard genome sequencing and annotation.</title>
        <authorList>
            <consortium name="The Broad Institute Genomics Platform"/>
            <consortium name="The Broad Institute Genome Sequencing Center for Infectious Disease"/>
            <person name="Wu L."/>
            <person name="Ma J."/>
        </authorList>
    </citation>
    <scope>NUCLEOTIDE SEQUENCE [LARGE SCALE GENOMIC DNA]</scope>
    <source>
        <strain evidence="6">CECT 7131</strain>
    </source>
</reference>
<keyword evidence="1 2" id="KW-0560">Oxidoreductase</keyword>
<comment type="similarity">
    <text evidence="2">Belongs to the D-isomer specific 2-hydroxyacid dehydrogenase family.</text>
</comment>
<dbReference type="InterPro" id="IPR036291">
    <property type="entry name" value="NAD(P)-bd_dom_sf"/>
</dbReference>
<evidence type="ECO:0000313" key="6">
    <source>
        <dbReference type="Proteomes" id="UP001529369"/>
    </source>
</evidence>
<dbReference type="CDD" id="cd12173">
    <property type="entry name" value="PGDH_4"/>
    <property type="match status" value="1"/>
</dbReference>
<organism evidence="5 6">
    <name type="scientific">Paeniroseomonas aquatica</name>
    <dbReference type="NCBI Taxonomy" id="373043"/>
    <lineage>
        <taxon>Bacteria</taxon>
        <taxon>Pseudomonadati</taxon>
        <taxon>Pseudomonadota</taxon>
        <taxon>Alphaproteobacteria</taxon>
        <taxon>Acetobacterales</taxon>
        <taxon>Acetobacteraceae</taxon>
        <taxon>Paeniroseomonas</taxon>
    </lineage>
</organism>
<evidence type="ECO:0000259" key="3">
    <source>
        <dbReference type="Pfam" id="PF00389"/>
    </source>
</evidence>